<evidence type="ECO:0000313" key="2">
    <source>
        <dbReference type="EMBL" id="MPN64834.1"/>
    </source>
</evidence>
<proteinExistence type="predicted"/>
<organism evidence="2">
    <name type="scientific">bioreactor metagenome</name>
    <dbReference type="NCBI Taxonomy" id="1076179"/>
    <lineage>
        <taxon>unclassified sequences</taxon>
        <taxon>metagenomes</taxon>
        <taxon>ecological metagenomes</taxon>
    </lineage>
</organism>
<feature type="region of interest" description="Disordered" evidence="1">
    <location>
        <begin position="1"/>
        <end position="20"/>
    </location>
</feature>
<dbReference type="EMBL" id="VSSQ01146292">
    <property type="protein sequence ID" value="MPN64834.1"/>
    <property type="molecule type" value="Genomic_DNA"/>
</dbReference>
<comment type="caution">
    <text evidence="2">The sequence shown here is derived from an EMBL/GenBank/DDBJ whole genome shotgun (WGS) entry which is preliminary data.</text>
</comment>
<protein>
    <submittedName>
        <fullName evidence="2">Uncharacterized protein</fullName>
    </submittedName>
</protein>
<evidence type="ECO:0000256" key="1">
    <source>
        <dbReference type="SAM" id="MobiDB-lite"/>
    </source>
</evidence>
<dbReference type="AlphaFoldDB" id="A0A645JZN3"/>
<sequence>MIRPLRQPFHDPEVNSGVKRGGLHNLAEQNVIHRPGTGEREQFSAGPQKFHGQQIDVLVSARGLFLVRVAFGEFRRVQHDQVEGFPGIPTEPQILKNIGADHFKSLRCTVGCH</sequence>
<name>A0A645JZN3_9ZZZZ</name>
<gene>
    <name evidence="2" type="ORF">SDC9_212611</name>
</gene>
<accession>A0A645JZN3</accession>
<reference evidence="2" key="1">
    <citation type="submission" date="2019-08" db="EMBL/GenBank/DDBJ databases">
        <authorList>
            <person name="Kucharzyk K."/>
            <person name="Murdoch R.W."/>
            <person name="Higgins S."/>
            <person name="Loffler F."/>
        </authorList>
    </citation>
    <scope>NUCLEOTIDE SEQUENCE</scope>
</reference>